<feature type="transmembrane region" description="Helical" evidence="1">
    <location>
        <begin position="254"/>
        <end position="271"/>
    </location>
</feature>
<dbReference type="AlphaFoldDB" id="A0AA45R565"/>
<feature type="transmembrane region" description="Helical" evidence="1">
    <location>
        <begin position="283"/>
        <end position="304"/>
    </location>
</feature>
<dbReference type="Proteomes" id="UP000677152">
    <property type="component" value="Chromosome"/>
</dbReference>
<name>A0AA45R565_9PSEU</name>
<feature type="transmembrane region" description="Helical" evidence="1">
    <location>
        <begin position="184"/>
        <end position="205"/>
    </location>
</feature>
<feature type="transmembrane region" description="Helical" evidence="1">
    <location>
        <begin position="45"/>
        <end position="68"/>
    </location>
</feature>
<evidence type="ECO:0000256" key="1">
    <source>
        <dbReference type="SAM" id="Phobius"/>
    </source>
</evidence>
<accession>A0AA45R565</accession>
<sequence length="373" mass="38787">MDGKAERWLVVVMGAVVLAAGGVFSTWVGRVLALEHGSGFAGGGAWLLVGVVGCGVGAAVVFGVRGWAVRRFVVAAVASRRYRRRVSPALPLTVAGVLLVTLAAGWGFALLSLVEPGGEQLGDGSGGSLLLALLGVVCAGLHFSWRFRRRVEVPPLVAAGLARVAEPPEVPRGARAFSWRLREFASGVVIEGTFFLVPLAGAALSGEVGFDERTQQGVFMVFAGPGLVSGMLLLLMMVPAHLRWIAVDALRQPSSLLALALVGGAFAVDWAHGHGGVPAPLHAAAQVAVLVGVLLASATCMGIMERGPQPWLGLYYLGFSYLLGYLTAPGGTISQPEGVAGWVAAIGALGYCLREGREHWERHHGVTPVVDVA</sequence>
<feature type="transmembrane region" description="Helical" evidence="1">
    <location>
        <begin position="126"/>
        <end position="145"/>
    </location>
</feature>
<protein>
    <submittedName>
        <fullName evidence="2">Uncharacterized protein</fullName>
    </submittedName>
</protein>
<gene>
    <name evidence="2" type="ORF">KCV87_04360</name>
</gene>
<feature type="transmembrane region" description="Helical" evidence="1">
    <location>
        <begin position="311"/>
        <end position="328"/>
    </location>
</feature>
<keyword evidence="1" id="KW-0472">Membrane</keyword>
<feature type="transmembrane region" description="Helical" evidence="1">
    <location>
        <begin position="217"/>
        <end position="242"/>
    </location>
</feature>
<evidence type="ECO:0000313" key="2">
    <source>
        <dbReference type="EMBL" id="QUF05343.1"/>
    </source>
</evidence>
<organism evidence="2 3">
    <name type="scientific">Actinosynnema pretiosum subsp. pretiosum</name>
    <dbReference type="NCBI Taxonomy" id="103721"/>
    <lineage>
        <taxon>Bacteria</taxon>
        <taxon>Bacillati</taxon>
        <taxon>Actinomycetota</taxon>
        <taxon>Actinomycetes</taxon>
        <taxon>Pseudonocardiales</taxon>
        <taxon>Pseudonocardiaceae</taxon>
        <taxon>Actinosynnema</taxon>
    </lineage>
</organism>
<feature type="transmembrane region" description="Helical" evidence="1">
    <location>
        <begin position="89"/>
        <end position="114"/>
    </location>
</feature>
<evidence type="ECO:0000313" key="3">
    <source>
        <dbReference type="Proteomes" id="UP000677152"/>
    </source>
</evidence>
<dbReference type="EMBL" id="CP073249">
    <property type="protein sequence ID" value="QUF05343.1"/>
    <property type="molecule type" value="Genomic_DNA"/>
</dbReference>
<keyword evidence="1" id="KW-1133">Transmembrane helix</keyword>
<reference evidence="2" key="1">
    <citation type="submission" date="2021-04" db="EMBL/GenBank/DDBJ databases">
        <title>Genomic sequence of Actinosynnema pretiosum subsp. pretiosum ATCC 31280 (C-14919).</title>
        <authorList>
            <person name="Bai L."/>
            <person name="Wang X."/>
            <person name="Xiao Y."/>
        </authorList>
    </citation>
    <scope>NUCLEOTIDE SEQUENCE</scope>
    <source>
        <strain evidence="2">ATCC 31280</strain>
    </source>
</reference>
<keyword evidence="1" id="KW-0812">Transmembrane</keyword>
<feature type="transmembrane region" description="Helical" evidence="1">
    <location>
        <begin position="7"/>
        <end position="33"/>
    </location>
</feature>
<proteinExistence type="predicted"/>